<protein>
    <recommendedName>
        <fullName evidence="3">HicA-like toxin</fullName>
    </recommendedName>
</protein>
<dbReference type="KEGG" id="vg:4157015"/>
<sequence length="87" mass="9138">MANQPIPGCGRKRGGGTHPEVRALVSAVQEVGAEVKAHRGHFKVYIGGVLTTVFPSTPSDTRSLKNAIATLRRAGLPLTSKGRPDHG</sequence>
<evidence type="ECO:0008006" key="3">
    <source>
        <dbReference type="Google" id="ProtNLM"/>
    </source>
</evidence>
<dbReference type="OrthoDB" id="20387at10239"/>
<proteinExistence type="predicted"/>
<keyword evidence="2" id="KW-1185">Reference proteome</keyword>
<reference evidence="1 2" key="1">
    <citation type="journal article" date="2006" name="PLoS Genet.">
        <title>Exploring the mycobacteriophage metaproteome: phage genomics as an educational platform.</title>
        <authorList>
            <person name="Hatfull G.F."/>
            <person name="Pedulla M.L."/>
            <person name="Jacobs-Sera D."/>
            <person name="Cichon P.M."/>
            <person name="Foley A."/>
            <person name="Ford M.E."/>
            <person name="Gonda R.M."/>
            <person name="Houtz J.M."/>
            <person name="Hryckowian A.J."/>
            <person name="Kelchner V.A."/>
            <person name="Namburi S."/>
            <person name="Pajcini K.V."/>
            <person name="Popovich M.G."/>
            <person name="Schleicher D.T."/>
            <person name="Simanek B.Z."/>
            <person name="Smith A.L."/>
            <person name="Zdanowicz G.M."/>
            <person name="Kumar V."/>
            <person name="Peebles C.L."/>
            <person name="Jacobs W.R.Jr."/>
            <person name="Lawrence J.G."/>
            <person name="Hendrix R.W."/>
        </authorList>
    </citation>
    <scope>NUCLEOTIDE SEQUENCE [LARGE SCALE GENOMIC DNA]</scope>
</reference>
<organism evidence="1 2">
    <name type="scientific">Mycobacterium phage Cooper</name>
    <dbReference type="NCBI Taxonomy" id="373406"/>
    <lineage>
        <taxon>Viruses</taxon>
        <taxon>Duplodnaviria</taxon>
        <taxon>Heunggongvirae</taxon>
        <taxon>Uroviricota</taxon>
        <taxon>Caudoviricetes</taxon>
        <taxon>Bclasvirinae</taxon>
        <taxon>Coopervirus</taxon>
        <taxon>Coopervirus cooper</taxon>
    </lineage>
</organism>
<accession>Q1A030</accession>
<evidence type="ECO:0000313" key="2">
    <source>
        <dbReference type="Proteomes" id="UP000000904"/>
    </source>
</evidence>
<dbReference type="RefSeq" id="YP_654983.1">
    <property type="nucleotide sequence ID" value="NC_008195.1"/>
</dbReference>
<dbReference type="EMBL" id="DQ398044">
    <property type="protein sequence ID" value="ABD58203.1"/>
    <property type="molecule type" value="Genomic_DNA"/>
</dbReference>
<dbReference type="Proteomes" id="UP000000904">
    <property type="component" value="Segment"/>
</dbReference>
<evidence type="ECO:0000313" key="1">
    <source>
        <dbReference type="EMBL" id="ABD58203.1"/>
    </source>
</evidence>
<gene>
    <name evidence="1" type="primary">86</name>
    <name evidence="1" type="ORF">PBI_COOPER_86</name>
</gene>
<name>Q1A030_9CAUD</name>